<organism evidence="3">
    <name type="scientific">Gongylonema pulchrum</name>
    <dbReference type="NCBI Taxonomy" id="637853"/>
    <lineage>
        <taxon>Eukaryota</taxon>
        <taxon>Metazoa</taxon>
        <taxon>Ecdysozoa</taxon>
        <taxon>Nematoda</taxon>
        <taxon>Chromadorea</taxon>
        <taxon>Rhabditida</taxon>
        <taxon>Spirurina</taxon>
        <taxon>Spiruromorpha</taxon>
        <taxon>Spiruroidea</taxon>
        <taxon>Gongylonematidae</taxon>
        <taxon>Gongylonema</taxon>
    </lineage>
</organism>
<keyword evidence="2" id="KW-1185">Reference proteome</keyword>
<accession>A0A183EJ21</accession>
<evidence type="ECO:0000313" key="2">
    <source>
        <dbReference type="Proteomes" id="UP000271098"/>
    </source>
</evidence>
<reference evidence="1 2" key="2">
    <citation type="submission" date="2018-11" db="EMBL/GenBank/DDBJ databases">
        <authorList>
            <consortium name="Pathogen Informatics"/>
        </authorList>
    </citation>
    <scope>NUCLEOTIDE SEQUENCE [LARGE SCALE GENOMIC DNA]</scope>
</reference>
<dbReference type="Proteomes" id="UP000271098">
    <property type="component" value="Unassembled WGS sequence"/>
</dbReference>
<reference evidence="3" key="1">
    <citation type="submission" date="2016-06" db="UniProtKB">
        <authorList>
            <consortium name="WormBaseParasite"/>
        </authorList>
    </citation>
    <scope>IDENTIFICATION</scope>
</reference>
<sequence>MEVLNPKQTIITNAELLRLLQERREQQCDLPSKQRSKVLGTLIYEVYFFYHSFIPHISYYRRRGEEDHVQFQQDDVYRTFVTVGILRQEVLAEKIIILETAKVGNLKF</sequence>
<name>A0A183EJ21_9BILA</name>
<dbReference type="WBParaSite" id="GPUH_0002098701-mRNA-1">
    <property type="protein sequence ID" value="GPUH_0002098701-mRNA-1"/>
    <property type="gene ID" value="GPUH_0002098701"/>
</dbReference>
<dbReference type="AlphaFoldDB" id="A0A183EJ21"/>
<evidence type="ECO:0000313" key="3">
    <source>
        <dbReference type="WBParaSite" id="GPUH_0002098701-mRNA-1"/>
    </source>
</evidence>
<proteinExistence type="predicted"/>
<dbReference type="EMBL" id="UYRT01091555">
    <property type="protein sequence ID" value="VDN37210.1"/>
    <property type="molecule type" value="Genomic_DNA"/>
</dbReference>
<gene>
    <name evidence="1" type="ORF">GPUH_LOCUS20964</name>
</gene>
<protein>
    <submittedName>
        <fullName evidence="3">Group-specific protein</fullName>
    </submittedName>
</protein>
<dbReference type="OrthoDB" id="1746530at2759"/>
<evidence type="ECO:0000313" key="1">
    <source>
        <dbReference type="EMBL" id="VDN37210.1"/>
    </source>
</evidence>